<evidence type="ECO:0000256" key="1">
    <source>
        <dbReference type="ARBA" id="ARBA00001946"/>
    </source>
</evidence>
<dbReference type="InterPro" id="IPR000581">
    <property type="entry name" value="ILV_EDD_N"/>
</dbReference>
<evidence type="ECO:0000256" key="7">
    <source>
        <dbReference type="ARBA" id="ARBA00023004"/>
    </source>
</evidence>
<dbReference type="GO" id="GO:0051537">
    <property type="term" value="F:2 iron, 2 sulfur cluster binding"/>
    <property type="evidence" value="ECO:0007669"/>
    <property type="project" value="UniProtKB-KW"/>
</dbReference>
<name>A0A917RYW8_9BACL</name>
<dbReference type="AlphaFoldDB" id="A0A917RYW8"/>
<dbReference type="EMBL" id="BMOK01000003">
    <property type="protein sequence ID" value="GGL46865.1"/>
    <property type="molecule type" value="Genomic_DNA"/>
</dbReference>
<keyword evidence="20" id="KW-1185">Reference proteome</keyword>
<dbReference type="GO" id="GO:0046872">
    <property type="term" value="F:metal ion binding"/>
    <property type="evidence" value="ECO:0007669"/>
    <property type="project" value="UniProtKB-KW"/>
</dbReference>
<keyword evidence="7" id="KW-0408">Iron</keyword>
<dbReference type="InterPro" id="IPR056740">
    <property type="entry name" value="ILV_EDD_C"/>
</dbReference>
<sequence length="545" mass="58738">MKQNHLSTIKPYTRAILKGHLCSCGVDYDKMDRPIIAIANSWNEIVPGHVHLRQLADRVKKGVREAGGLPLEFNTIAVCDGIAQGHDGMKYSLPSRDIIADSVETMVKAHEIFDGMVVLSSCDKIVPGMLMAAARLNLPSLTVLGGVMPNYIKPKESKAARQQFLAGKLDEKGLVETTNKYYPCAGACPFLGTANTMQGLSEALGMALPNTSWMRALSDEQLDSAEEAGRQIVQLVDSGIRPRDIMTPDAFSNAISVLLAMGGSLNACLHLPAIAREAGVDLPLDLFDQISRRVPFIAGVTPNNNDYTTNDLQRAGGMPALMKELSPLLKMDALTVTGRSVSENIAGAKVLDREIIHSLNLPLEREGGIAVLKGNLASQGALIKQSAVPEELMVFSGPARVFNSEEEFQEAYTAGRIAENDAVVIRYEGPKGGPGMRELHRCTEILARYKRIALITDGRFSGASAGLSIGYMSPEAAEGGILALVRDGDVIHIDVPARSISLDVPEDELRKRKEHLAQLTKEASRFLKLYSSSTASAAQGAVRTI</sequence>
<evidence type="ECO:0000256" key="14">
    <source>
        <dbReference type="ARBA" id="ARBA00029490"/>
    </source>
</evidence>
<evidence type="ECO:0000256" key="3">
    <source>
        <dbReference type="ARBA" id="ARBA00022605"/>
    </source>
</evidence>
<dbReference type="RefSeq" id="WP_188801870.1">
    <property type="nucleotide sequence ID" value="NZ_BMOK01000003.1"/>
</dbReference>
<dbReference type="InterPro" id="IPR004404">
    <property type="entry name" value="DihydroxyA_deHydtase"/>
</dbReference>
<evidence type="ECO:0000256" key="9">
    <source>
        <dbReference type="ARBA" id="ARBA00023239"/>
    </source>
</evidence>
<dbReference type="PROSITE" id="PS00887">
    <property type="entry name" value="ILVD_EDD_2"/>
    <property type="match status" value="1"/>
</dbReference>
<dbReference type="SUPFAM" id="SSF52016">
    <property type="entry name" value="LeuD/IlvD-like"/>
    <property type="match status" value="1"/>
</dbReference>
<comment type="caution">
    <text evidence="19">The sequence shown here is derived from an EMBL/GenBank/DDBJ whole genome shotgun (WGS) entry which is preliminary data.</text>
</comment>
<accession>A0A917RYW8</accession>
<feature type="domain" description="Dihydroxy-acid/6-phosphogluconate dehydratase N-terminal" evidence="17">
    <location>
        <begin position="33"/>
        <end position="344"/>
    </location>
</feature>
<reference evidence="19" key="2">
    <citation type="submission" date="2020-09" db="EMBL/GenBank/DDBJ databases">
        <authorList>
            <person name="Sun Q."/>
            <person name="Ohkuma M."/>
        </authorList>
    </citation>
    <scope>NUCLEOTIDE SEQUENCE</scope>
    <source>
        <strain evidence="19">JCM 15325</strain>
    </source>
</reference>
<dbReference type="PROSITE" id="PS00886">
    <property type="entry name" value="ILVD_EDD_1"/>
    <property type="match status" value="1"/>
</dbReference>
<dbReference type="Pfam" id="PF00920">
    <property type="entry name" value="ILVD_EDD_N"/>
    <property type="match status" value="1"/>
</dbReference>
<dbReference type="PANTHER" id="PTHR43661">
    <property type="entry name" value="D-XYLONATE DEHYDRATASE"/>
    <property type="match status" value="1"/>
</dbReference>
<dbReference type="GO" id="GO:0004160">
    <property type="term" value="F:dihydroxy-acid dehydratase activity"/>
    <property type="evidence" value="ECO:0007669"/>
    <property type="project" value="UniProtKB-UniRule"/>
</dbReference>
<dbReference type="SUPFAM" id="SSF143975">
    <property type="entry name" value="IlvD/EDD N-terminal domain-like"/>
    <property type="match status" value="1"/>
</dbReference>
<evidence type="ECO:0000256" key="6">
    <source>
        <dbReference type="ARBA" id="ARBA00022842"/>
    </source>
</evidence>
<evidence type="ECO:0000259" key="18">
    <source>
        <dbReference type="Pfam" id="PF24877"/>
    </source>
</evidence>
<evidence type="ECO:0000256" key="13">
    <source>
        <dbReference type="ARBA" id="ARBA00029437"/>
    </source>
</evidence>
<comment type="similarity">
    <text evidence="2">Belongs to the IlvD/Edd family.</text>
</comment>
<dbReference type="InterPro" id="IPR037237">
    <property type="entry name" value="IlvD/EDD_N"/>
</dbReference>
<dbReference type="GO" id="GO:0009082">
    <property type="term" value="P:branched-chain amino acid biosynthetic process"/>
    <property type="evidence" value="ECO:0007669"/>
    <property type="project" value="UniProtKB-UniRule"/>
</dbReference>
<evidence type="ECO:0000256" key="15">
    <source>
        <dbReference type="ARBA" id="ARBA00034078"/>
    </source>
</evidence>
<keyword evidence="10" id="KW-0100">Branched-chain amino acid biosynthesis</keyword>
<comment type="cofactor">
    <cofactor evidence="1">
        <name>Mg(2+)</name>
        <dbReference type="ChEBI" id="CHEBI:18420"/>
    </cofactor>
</comment>
<feature type="domain" description="Dihydroxy-acid/6-phosphogluconate dehydratase C-terminal" evidence="18">
    <location>
        <begin position="354"/>
        <end position="541"/>
    </location>
</feature>
<comment type="cofactor">
    <cofactor evidence="15">
        <name>[2Fe-2S] cluster</name>
        <dbReference type="ChEBI" id="CHEBI:190135"/>
    </cofactor>
</comment>
<dbReference type="GO" id="GO:0005829">
    <property type="term" value="C:cytosol"/>
    <property type="evidence" value="ECO:0007669"/>
    <property type="project" value="TreeGrafter"/>
</dbReference>
<dbReference type="GO" id="GO:0008652">
    <property type="term" value="P:amino acid biosynthetic process"/>
    <property type="evidence" value="ECO:0007669"/>
    <property type="project" value="UniProtKB-KW"/>
</dbReference>
<dbReference type="InterPro" id="IPR042096">
    <property type="entry name" value="Dihydro-acid_dehy_C"/>
</dbReference>
<comment type="pathway">
    <text evidence="12">Amino-acid biosynthesis; L-valine biosynthesis; L-valine from pyruvate: step 3/4.</text>
</comment>
<keyword evidence="6" id="KW-0460">Magnesium</keyword>
<evidence type="ECO:0000256" key="8">
    <source>
        <dbReference type="ARBA" id="ARBA00023014"/>
    </source>
</evidence>
<dbReference type="FunFam" id="3.50.30.80:FF:000001">
    <property type="entry name" value="Dihydroxy-acid dehydratase"/>
    <property type="match status" value="1"/>
</dbReference>
<dbReference type="Gene3D" id="3.50.30.80">
    <property type="entry name" value="IlvD/EDD C-terminal domain-like"/>
    <property type="match status" value="1"/>
</dbReference>
<dbReference type="EC" id="4.2.1.9" evidence="14 16"/>
<dbReference type="PANTHER" id="PTHR43661:SF3">
    <property type="entry name" value="D-XYLONATE DEHYDRATASE YAGF-RELATED"/>
    <property type="match status" value="1"/>
</dbReference>
<protein>
    <recommendedName>
        <fullName evidence="14 16">Dihydroxy-acid dehydratase</fullName>
        <ecNumber evidence="14 16">4.2.1.9</ecNumber>
    </recommendedName>
</protein>
<evidence type="ECO:0000256" key="12">
    <source>
        <dbReference type="ARBA" id="ARBA00029436"/>
    </source>
</evidence>
<evidence type="ECO:0000256" key="5">
    <source>
        <dbReference type="ARBA" id="ARBA00022723"/>
    </source>
</evidence>
<comment type="pathway">
    <text evidence="13">Amino-acid biosynthesis; L-isoleucine biosynthesis; L-isoleucine from 2-oxobutanoate: step 3/4.</text>
</comment>
<keyword evidence="8" id="KW-0411">Iron-sulfur</keyword>
<keyword evidence="9" id="KW-0456">Lyase</keyword>
<keyword evidence="5" id="KW-0479">Metal-binding</keyword>
<comment type="catalytic activity">
    <reaction evidence="11">
        <text>(2R)-2,3-dihydroxy-3-methylbutanoate = 3-methyl-2-oxobutanoate + H2O</text>
        <dbReference type="Rhea" id="RHEA:24809"/>
        <dbReference type="ChEBI" id="CHEBI:11851"/>
        <dbReference type="ChEBI" id="CHEBI:15377"/>
        <dbReference type="ChEBI" id="CHEBI:49072"/>
        <dbReference type="EC" id="4.2.1.9"/>
    </reaction>
    <physiologicalReaction direction="left-to-right" evidence="11">
        <dbReference type="Rhea" id="RHEA:24810"/>
    </physiologicalReaction>
</comment>
<evidence type="ECO:0000259" key="17">
    <source>
        <dbReference type="Pfam" id="PF00920"/>
    </source>
</evidence>
<evidence type="ECO:0000313" key="19">
    <source>
        <dbReference type="EMBL" id="GGL46865.1"/>
    </source>
</evidence>
<proteinExistence type="inferred from homology"/>
<evidence type="ECO:0000256" key="11">
    <source>
        <dbReference type="ARBA" id="ARBA00029304"/>
    </source>
</evidence>
<evidence type="ECO:0000256" key="2">
    <source>
        <dbReference type="ARBA" id="ARBA00006486"/>
    </source>
</evidence>
<dbReference type="Proteomes" id="UP000654670">
    <property type="component" value="Unassembled WGS sequence"/>
</dbReference>
<organism evidence="19 20">
    <name type="scientific">Sporolactobacillus putidus</name>
    <dbReference type="NCBI Taxonomy" id="492735"/>
    <lineage>
        <taxon>Bacteria</taxon>
        <taxon>Bacillati</taxon>
        <taxon>Bacillota</taxon>
        <taxon>Bacilli</taxon>
        <taxon>Bacillales</taxon>
        <taxon>Sporolactobacillaceae</taxon>
        <taxon>Sporolactobacillus</taxon>
    </lineage>
</organism>
<gene>
    <name evidence="19" type="ORF">GCM10007968_08720</name>
</gene>
<evidence type="ECO:0000256" key="4">
    <source>
        <dbReference type="ARBA" id="ARBA00022714"/>
    </source>
</evidence>
<dbReference type="NCBIfam" id="TIGR00110">
    <property type="entry name" value="ilvD"/>
    <property type="match status" value="1"/>
</dbReference>
<keyword evidence="4" id="KW-0001">2Fe-2S</keyword>
<evidence type="ECO:0000256" key="10">
    <source>
        <dbReference type="ARBA" id="ARBA00023304"/>
    </source>
</evidence>
<keyword evidence="3" id="KW-0028">Amino-acid biosynthesis</keyword>
<dbReference type="Pfam" id="PF24877">
    <property type="entry name" value="ILV_EDD_C"/>
    <property type="match status" value="1"/>
</dbReference>
<evidence type="ECO:0000313" key="20">
    <source>
        <dbReference type="Proteomes" id="UP000654670"/>
    </source>
</evidence>
<dbReference type="InterPro" id="IPR020558">
    <property type="entry name" value="DiOHA_6PGluconate_deHydtase_CS"/>
</dbReference>
<evidence type="ECO:0000256" key="16">
    <source>
        <dbReference type="NCBIfam" id="TIGR00110"/>
    </source>
</evidence>
<reference evidence="19" key="1">
    <citation type="journal article" date="2014" name="Int. J. Syst. Evol. Microbiol.">
        <title>Complete genome sequence of Corynebacterium casei LMG S-19264T (=DSM 44701T), isolated from a smear-ripened cheese.</title>
        <authorList>
            <consortium name="US DOE Joint Genome Institute (JGI-PGF)"/>
            <person name="Walter F."/>
            <person name="Albersmeier A."/>
            <person name="Kalinowski J."/>
            <person name="Ruckert C."/>
        </authorList>
    </citation>
    <scope>NUCLEOTIDE SEQUENCE</scope>
    <source>
        <strain evidence="19">JCM 15325</strain>
    </source>
</reference>